<gene>
    <name evidence="1" type="ORF">LPJ61_004503</name>
</gene>
<accession>A0A9W7Y8H1</accession>
<proteinExistence type="predicted"/>
<name>A0A9W7Y8H1_9FUNG</name>
<keyword evidence="2" id="KW-1185">Reference proteome</keyword>
<evidence type="ECO:0000313" key="2">
    <source>
        <dbReference type="Proteomes" id="UP001143981"/>
    </source>
</evidence>
<dbReference type="AlphaFoldDB" id="A0A9W7Y8H1"/>
<evidence type="ECO:0000313" key="1">
    <source>
        <dbReference type="EMBL" id="KAJ1727570.1"/>
    </source>
</evidence>
<organism evidence="1 2">
    <name type="scientific">Coemansia biformis</name>
    <dbReference type="NCBI Taxonomy" id="1286918"/>
    <lineage>
        <taxon>Eukaryota</taxon>
        <taxon>Fungi</taxon>
        <taxon>Fungi incertae sedis</taxon>
        <taxon>Zoopagomycota</taxon>
        <taxon>Kickxellomycotina</taxon>
        <taxon>Kickxellomycetes</taxon>
        <taxon>Kickxellales</taxon>
        <taxon>Kickxellaceae</taxon>
        <taxon>Coemansia</taxon>
    </lineage>
</organism>
<dbReference type="Proteomes" id="UP001143981">
    <property type="component" value="Unassembled WGS sequence"/>
</dbReference>
<dbReference type="EMBL" id="JANBOI010001053">
    <property type="protein sequence ID" value="KAJ1727570.1"/>
    <property type="molecule type" value="Genomic_DNA"/>
</dbReference>
<protein>
    <submittedName>
        <fullName evidence="1">Uncharacterized protein</fullName>
    </submittedName>
</protein>
<reference evidence="1" key="1">
    <citation type="submission" date="2022-07" db="EMBL/GenBank/DDBJ databases">
        <title>Phylogenomic reconstructions and comparative analyses of Kickxellomycotina fungi.</title>
        <authorList>
            <person name="Reynolds N.K."/>
            <person name="Stajich J.E."/>
            <person name="Barry K."/>
            <person name="Grigoriev I.V."/>
            <person name="Crous P."/>
            <person name="Smith M.E."/>
        </authorList>
    </citation>
    <scope>NUCLEOTIDE SEQUENCE</scope>
    <source>
        <strain evidence="1">BCRC 34381</strain>
    </source>
</reference>
<sequence>MHAEMMANTPAVVFFRHEAMSDNDTFTLWPFKGMVVPTEDKLAEHMFEQVRSHQTMVHTQANACANCRVQQHWFEPSEWVMMCLHLVPTNLATLFTCQQGPFHVVACHGTTYLLMQHNGTPLPALVPGDTLMLYTMDDDMVLKDLPPLLMGDLEDDAAGPPDS</sequence>
<comment type="caution">
    <text evidence="1">The sequence shown here is derived from an EMBL/GenBank/DDBJ whole genome shotgun (WGS) entry which is preliminary data.</text>
</comment>